<reference evidence="1 2" key="1">
    <citation type="journal article" date="2022" name="Front. Microbiol.">
        <title>Male-killing mechanisms vary between Spiroplasma species.</title>
        <authorList>
            <person name="Arai H."/>
            <person name="Inoue M."/>
            <person name="Kageyama D."/>
        </authorList>
    </citation>
    <scope>NUCLEOTIDE SEQUENCE [LARGE SCALE GENOMIC DNA]</scope>
    <source>
        <strain evidence="2">sHm</strain>
    </source>
</reference>
<sequence length="147" mass="17144">MSVGKHLITNILQKIKSQVPTLTKEDIITALNIIYITCAEYNAIDSSISNIAKYYQQEDEKFDSQLFRKNLHSSLQYIDQANLYSLKSLISIILIINVFNHPLLFSDFIKKDITNIEFMKTKIEILKNDNIFFIKKISSCKNLFRIF</sequence>
<dbReference type="Proteomes" id="UP001163387">
    <property type="component" value="Chromosome"/>
</dbReference>
<accession>A0ABM8BUC0</accession>
<gene>
    <name evidence="1" type="ORF">SHM_10620</name>
</gene>
<keyword evidence="2" id="KW-1185">Reference proteome</keyword>
<organism evidence="1 2">
    <name type="scientific">Spiroplasma ixodetis</name>
    <dbReference type="NCBI Taxonomy" id="2141"/>
    <lineage>
        <taxon>Bacteria</taxon>
        <taxon>Bacillati</taxon>
        <taxon>Mycoplasmatota</taxon>
        <taxon>Mollicutes</taxon>
        <taxon>Entomoplasmatales</taxon>
        <taxon>Spiroplasmataceae</taxon>
        <taxon>Spiroplasma</taxon>
    </lineage>
</organism>
<dbReference type="EMBL" id="AP026933">
    <property type="protein sequence ID" value="BDT03416.1"/>
    <property type="molecule type" value="Genomic_DNA"/>
</dbReference>
<name>A0ABM8BUC0_9MOLU</name>
<dbReference type="RefSeq" id="WP_281749415.1">
    <property type="nucleotide sequence ID" value="NZ_AP026933.1"/>
</dbReference>
<evidence type="ECO:0000313" key="2">
    <source>
        <dbReference type="Proteomes" id="UP001163387"/>
    </source>
</evidence>
<proteinExistence type="predicted"/>
<evidence type="ECO:0000313" key="1">
    <source>
        <dbReference type="EMBL" id="BDT03416.1"/>
    </source>
</evidence>
<protein>
    <submittedName>
        <fullName evidence="1">Uncharacterized protein</fullName>
    </submittedName>
</protein>